<gene>
    <name evidence="1" type="ORF">G1H11_21460</name>
</gene>
<dbReference type="AlphaFoldDB" id="A0A6N9YSE3"/>
<accession>A0A6N9YSE3</accession>
<dbReference type="Proteomes" id="UP000469185">
    <property type="component" value="Unassembled WGS sequence"/>
</dbReference>
<protein>
    <submittedName>
        <fullName evidence="1">Uncharacterized protein</fullName>
    </submittedName>
</protein>
<evidence type="ECO:0000313" key="2">
    <source>
        <dbReference type="Proteomes" id="UP000469185"/>
    </source>
</evidence>
<keyword evidence="2" id="KW-1185">Reference proteome</keyword>
<dbReference type="RefSeq" id="WP_163820662.1">
    <property type="nucleotide sequence ID" value="NZ_JAAGOB010000014.1"/>
</dbReference>
<comment type="caution">
    <text evidence="1">The sequence shown here is derived from an EMBL/GenBank/DDBJ whole genome shotgun (WGS) entry which is preliminary data.</text>
</comment>
<proteinExistence type="predicted"/>
<name>A0A6N9YSE3_9ACTN</name>
<organism evidence="1 2">
    <name type="scientific">Phytoactinopolyspora alkaliphila</name>
    <dbReference type="NCBI Taxonomy" id="1783498"/>
    <lineage>
        <taxon>Bacteria</taxon>
        <taxon>Bacillati</taxon>
        <taxon>Actinomycetota</taxon>
        <taxon>Actinomycetes</taxon>
        <taxon>Jiangellales</taxon>
        <taxon>Jiangellaceae</taxon>
        <taxon>Phytoactinopolyspora</taxon>
    </lineage>
</organism>
<dbReference type="EMBL" id="JAAGOB010000014">
    <property type="protein sequence ID" value="NED97870.1"/>
    <property type="molecule type" value="Genomic_DNA"/>
</dbReference>
<reference evidence="1 2" key="1">
    <citation type="submission" date="2020-02" db="EMBL/GenBank/DDBJ databases">
        <authorList>
            <person name="Li X.-J."/>
            <person name="Feng X.-M."/>
        </authorList>
    </citation>
    <scope>NUCLEOTIDE SEQUENCE [LARGE SCALE GENOMIC DNA]</scope>
    <source>
        <strain evidence="1 2">CGMCC 4.7225</strain>
    </source>
</reference>
<evidence type="ECO:0000313" key="1">
    <source>
        <dbReference type="EMBL" id="NED97870.1"/>
    </source>
</evidence>
<sequence>MSDDVDEVFDKPKVPTAVHLAFDVEIDVFLGVFVPRARVEGAHDEVAVFEGSRDLAVVPTIFIDRHDLAALPTTFRVGVAPSVNSAMTDWWSTTVLSDATRSGRVDYQS</sequence>